<keyword evidence="2" id="KW-0614">Plasmid</keyword>
<proteinExistence type="predicted"/>
<name>A0A2L1U7M8_9BACL</name>
<reference evidence="3" key="1">
    <citation type="submission" date="2017-02" db="EMBL/GenBank/DDBJ databases">
        <title>Delineation of Paenibacillus larvae strains originating from foulbrood outbreaks.</title>
        <authorList>
            <person name="Beims H."/>
            <person name="Bunk B."/>
            <person name="Sproeer C."/>
            <person name="Mohr K.I."/>
            <person name="Pradella S."/>
            <person name="Guenther G."/>
            <person name="Rohde M."/>
            <person name="von der Ohe W."/>
            <person name="Steinert M."/>
        </authorList>
    </citation>
    <scope>NUCLEOTIDE SEQUENCE [LARGE SCALE GENOMIC DNA]</scope>
    <source>
        <strain evidence="3">Eric_III</strain>
        <plasmid evidence="3">Plasmid unnamed2</plasmid>
    </source>
</reference>
<evidence type="ECO:0000256" key="1">
    <source>
        <dbReference type="SAM" id="Phobius"/>
    </source>
</evidence>
<organism evidence="2 3">
    <name type="scientific">Paenibacillus larvae subsp. larvae</name>
    <dbReference type="NCBI Taxonomy" id="147375"/>
    <lineage>
        <taxon>Bacteria</taxon>
        <taxon>Bacillati</taxon>
        <taxon>Bacillota</taxon>
        <taxon>Bacilli</taxon>
        <taxon>Bacillales</taxon>
        <taxon>Paenibacillaceae</taxon>
        <taxon>Paenibacillus</taxon>
    </lineage>
</organism>
<feature type="transmembrane region" description="Helical" evidence="1">
    <location>
        <begin position="226"/>
        <end position="245"/>
    </location>
</feature>
<protein>
    <submittedName>
        <fullName evidence="2">Flp pilus assembly protein TadB</fullName>
    </submittedName>
</protein>
<feature type="transmembrane region" description="Helical" evidence="1">
    <location>
        <begin position="78"/>
        <end position="94"/>
    </location>
</feature>
<feature type="transmembrane region" description="Helical" evidence="1">
    <location>
        <begin position="257"/>
        <end position="276"/>
    </location>
</feature>
<keyword evidence="1" id="KW-0472">Membrane</keyword>
<gene>
    <name evidence="2" type="ORF">ERICIII_04920</name>
</gene>
<dbReference type="EMBL" id="CP019657">
    <property type="protein sequence ID" value="AVF28922.1"/>
    <property type="molecule type" value="Genomic_DNA"/>
</dbReference>
<dbReference type="GeneID" id="64221078"/>
<keyword evidence="1" id="KW-1133">Transmembrane helix</keyword>
<dbReference type="AlphaFoldDB" id="A0A2L1U7M8"/>
<geneLocation type="plasmid" evidence="2">
    <name>unnamed2</name>
</geneLocation>
<keyword evidence="1" id="KW-0812">Transmembrane</keyword>
<accession>A0A2L1U7M8</accession>
<sequence length="286" mass="32433">MLSLFVFFLVSIAVYFLAKSDQRSQEKTGKGVISQQTDTLVSYFLSSGIKIVSYPMFMSLTIFTCFVITYVVQIRVGLWYLSIVVFFIVYRIIIQQIQRRSFKMQQKISLITPNIIQMLKTTYAVSSRDVGSVFRSTFEEVNMPVVREPMLTFVDGISSGGDPLALAKRTKIHFRNRLMRDLIDAIADEKAKGGLFSERLQQMYDEARRMNEIEAQTKVATLDSSYAAYFAAYLAIGIEVSLALWKPEIFEVFKSSPLGSLILLLIVLLAGFNLIIADSKSKLREV</sequence>
<evidence type="ECO:0000313" key="3">
    <source>
        <dbReference type="Proteomes" id="UP000239833"/>
    </source>
</evidence>
<dbReference type="RefSeq" id="WP_077997722.1">
    <property type="nucleotide sequence ID" value="NZ_CP019657.1"/>
</dbReference>
<evidence type="ECO:0000313" key="2">
    <source>
        <dbReference type="EMBL" id="AVF28922.1"/>
    </source>
</evidence>
<dbReference type="Proteomes" id="UP000239833">
    <property type="component" value="Plasmid unnamed2"/>
</dbReference>
<feature type="transmembrane region" description="Helical" evidence="1">
    <location>
        <begin position="52"/>
        <end position="72"/>
    </location>
</feature>